<evidence type="ECO:0000313" key="2">
    <source>
        <dbReference type="EMBL" id="SDB32704.1"/>
    </source>
</evidence>
<sequence length="843" mass="93835">MRIRAEVKQWLKKALILIIIFFAAIIIFSIITNHETEDLTSEMSSASLPLISMQLEDTSINELHGYTTQMDARYMRDTILPVTSNNELDFTITTYSEDIEGVSYELRSLDTSQLVDSGTASLSSPSSGKIAGSLNLGNVLENDTEYQLIFTMQTDQKEVYYYTRIMPSDTSEVAACVDFAKMFHSYSLDDTKYSELASYIEPDNTGDNSTLAKVTIHSSLEQVAWANFTGSQLNTETISVKEITGQYSIVTLHYVMTESTDSGATIYYDVDEYFRLRYASDRIYLLDYERDMEQLFDGETSSISSNLLQLGIRSSDVDYLSNETGTHAIFVQNGELWGYNASDNRLCQIFSFQSNEGIDVRENYDQHDIRLISISESGDADFVVYGYMNRGDHEGQVGICIYHYNCSSNSIEEVGFLPFTQSYQTLKEALGQLLYVSSDDMFYCMMQGKVYQVDLTQGTSKVLLEDISEGYFAASDAGQYLAYCDTDDPTAITILNLADQSTQTIAAEDGEYILPLCFMNDDLIYGMARASDIQTDAAGNISYGMYQVNICDMELNTLKSYSKSNYYTTSAYVDGETIYLNQAVKKNGTFVSKGQETILNNEEDSADRIVLNTTVTDEYETQVQLSFPDELLETTTQLLTPKYLLANNPDVTISLDLDQSVFYTYARGEVIAMSAGAATAIAAANDNMGVVVDQNLNYIWKRSRSTSVSELIDSISYTDGNTSSLARCLDAMLEVANEGMSLDNYLDNGGTAADIITSSIDGAQALDVSGCELEEMLYFLSTGRCVLANTGKNSYILLTGYSSSDTVYYYDPDSNSSKSMELDDLSKKLSNAGNQFLTYRFVE</sequence>
<keyword evidence="1" id="KW-0472">Membrane</keyword>
<evidence type="ECO:0000313" key="3">
    <source>
        <dbReference type="Proteomes" id="UP000199228"/>
    </source>
</evidence>
<evidence type="ECO:0000256" key="1">
    <source>
        <dbReference type="SAM" id="Phobius"/>
    </source>
</evidence>
<keyword evidence="1" id="KW-1133">Transmembrane helix</keyword>
<dbReference type="SUPFAM" id="SSF69304">
    <property type="entry name" value="Tricorn protease N-terminal domain"/>
    <property type="match status" value="1"/>
</dbReference>
<keyword evidence="1" id="KW-0812">Transmembrane</keyword>
<feature type="transmembrane region" description="Helical" evidence="1">
    <location>
        <begin position="12"/>
        <end position="31"/>
    </location>
</feature>
<gene>
    <name evidence="2" type="ORF">SAMN02910417_02424</name>
</gene>
<evidence type="ECO:0008006" key="4">
    <source>
        <dbReference type="Google" id="ProtNLM"/>
    </source>
</evidence>
<dbReference type="AlphaFoldDB" id="A0A1G6CIL3"/>
<proteinExistence type="predicted"/>
<dbReference type="Proteomes" id="UP000199228">
    <property type="component" value="Unassembled WGS sequence"/>
</dbReference>
<reference evidence="2 3" key="1">
    <citation type="submission" date="2016-10" db="EMBL/GenBank/DDBJ databases">
        <authorList>
            <person name="de Groot N.N."/>
        </authorList>
    </citation>
    <scope>NUCLEOTIDE SEQUENCE [LARGE SCALE GENOMIC DNA]</scope>
    <source>
        <strain evidence="2 3">DSM 3217</strain>
    </source>
</reference>
<keyword evidence="3" id="KW-1185">Reference proteome</keyword>
<protein>
    <recommendedName>
        <fullName evidence="4">Peptidase_C39 like family protein</fullName>
    </recommendedName>
</protein>
<dbReference type="STRING" id="1732.SAMN02910417_02424"/>
<dbReference type="EMBL" id="FMXR01000020">
    <property type="protein sequence ID" value="SDB32704.1"/>
    <property type="molecule type" value="Genomic_DNA"/>
</dbReference>
<name>A0A1G6CIL3_EUBOX</name>
<dbReference type="OrthoDB" id="1761263at2"/>
<dbReference type="RefSeq" id="WP_090174620.1">
    <property type="nucleotide sequence ID" value="NZ_FMXR01000020.1"/>
</dbReference>
<accession>A0A1G6CIL3</accession>
<organism evidence="2 3">
    <name type="scientific">Eubacterium oxidoreducens</name>
    <dbReference type="NCBI Taxonomy" id="1732"/>
    <lineage>
        <taxon>Bacteria</taxon>
        <taxon>Bacillati</taxon>
        <taxon>Bacillota</taxon>
        <taxon>Clostridia</taxon>
        <taxon>Eubacteriales</taxon>
        <taxon>Eubacteriaceae</taxon>
        <taxon>Eubacterium</taxon>
    </lineage>
</organism>